<feature type="compositionally biased region" description="Acidic residues" evidence="6">
    <location>
        <begin position="77"/>
        <end position="87"/>
    </location>
</feature>
<dbReference type="Gene3D" id="1.20.1250.20">
    <property type="entry name" value="MFS general substrate transporter like domains"/>
    <property type="match status" value="1"/>
</dbReference>
<feature type="transmembrane region" description="Helical" evidence="7">
    <location>
        <begin position="127"/>
        <end position="152"/>
    </location>
</feature>
<dbReference type="EMBL" id="JPOX01000001">
    <property type="protein sequence ID" value="KFX53431.1"/>
    <property type="molecule type" value="Genomic_DNA"/>
</dbReference>
<feature type="transmembrane region" description="Helical" evidence="7">
    <location>
        <begin position="195"/>
        <end position="214"/>
    </location>
</feature>
<dbReference type="InterPro" id="IPR011701">
    <property type="entry name" value="MFS"/>
</dbReference>
<feature type="region of interest" description="Disordered" evidence="6">
    <location>
        <begin position="1"/>
        <end position="103"/>
    </location>
</feature>
<dbReference type="GO" id="GO:0005886">
    <property type="term" value="C:plasma membrane"/>
    <property type="evidence" value="ECO:0007669"/>
    <property type="project" value="UniProtKB-SubCell"/>
</dbReference>
<feature type="transmembrane region" description="Helical" evidence="7">
    <location>
        <begin position="537"/>
        <end position="559"/>
    </location>
</feature>
<comment type="caution">
    <text evidence="9">The sequence shown here is derived from an EMBL/GenBank/DDBJ whole genome shotgun (WGS) entry which is preliminary data.</text>
</comment>
<keyword evidence="5 7" id="KW-0472">Membrane</keyword>
<accession>A0A093W3J2</accession>
<keyword evidence="3 7" id="KW-0812">Transmembrane</keyword>
<dbReference type="GO" id="GO:0140115">
    <property type="term" value="P:export across plasma membrane"/>
    <property type="evidence" value="ECO:0007669"/>
    <property type="project" value="UniProtKB-ARBA"/>
</dbReference>
<evidence type="ECO:0000256" key="5">
    <source>
        <dbReference type="ARBA" id="ARBA00023136"/>
    </source>
</evidence>
<feature type="transmembrane region" description="Helical" evidence="7">
    <location>
        <begin position="250"/>
        <end position="271"/>
    </location>
</feature>
<feature type="transmembrane region" description="Helical" evidence="7">
    <location>
        <begin position="471"/>
        <end position="496"/>
    </location>
</feature>
<evidence type="ECO:0000256" key="4">
    <source>
        <dbReference type="ARBA" id="ARBA00022989"/>
    </source>
</evidence>
<dbReference type="AlphaFoldDB" id="A0A093W3J2"/>
<sequence length="574" mass="64296">MEEKHETDRHSMSSTSSQSIEERDGTTFSPIASPTAQQHALNTMELHKTTSRTSRASTHLHPTLSLTDGYTISVRGEEEDEEEEEEIEQRKEEGVPRAPDASASELLVKWDENDPENPKNMSYVRKWLIASVVCLGSVCVTCTSSVYTMIYAQVTEEFHCSKEVATLGLTTFIFGLGIGPMFLAPLSEFYGRRIIYVTSFTFYVIWMIPCAVAQNIETLIVVRFFGGLSGAAFLSVAGGTVGDLFNRNELAAPMMAFTAAPFLGPQIGPLVGGFINQYTAWRWTFYTFLIWAGVQLVALFFFVPETYHPVLLKRKAMRLREETGDQRYIAPIEKLDRSVAQTVIRSCYRPFQLLTLEPMVLCLCLYSAVLLGILYLFFGAFNLVFSEVYGFKLWQVGCSFLGISVGMMLAIATDPLWRKNYQRLERNHMAAVGEKGESMPEWRLPPAIAGAPPVTIGIFIFAWTAYSHIHWIAPIIGTAVFGMGVILVYSGIFTFLVDAYPEFAASALAANSFARSSFAGVFPLFGTYMYNRLGIHWASSLLGFLTFLMLPLPYLFFTYGKELRKKSRFATSRI</sequence>
<dbReference type="HOGENOM" id="CLU_008455_11_5_1"/>
<dbReference type="FunFam" id="1.20.1720.10:FF:000063">
    <property type="entry name" value="MFS multidrug transporter, putative (AFU_orthologue AFUA_2G05840)"/>
    <property type="match status" value="1"/>
</dbReference>
<evidence type="ECO:0000256" key="1">
    <source>
        <dbReference type="ARBA" id="ARBA00004651"/>
    </source>
</evidence>
<keyword evidence="4 7" id="KW-1133">Transmembrane helix</keyword>
<dbReference type="Pfam" id="PF07690">
    <property type="entry name" value="MFS_1"/>
    <property type="match status" value="1"/>
</dbReference>
<organism evidence="9">
    <name type="scientific">Talaromyces marneffei PM1</name>
    <dbReference type="NCBI Taxonomy" id="1077442"/>
    <lineage>
        <taxon>Eukaryota</taxon>
        <taxon>Fungi</taxon>
        <taxon>Dikarya</taxon>
        <taxon>Ascomycota</taxon>
        <taxon>Pezizomycotina</taxon>
        <taxon>Eurotiomycetes</taxon>
        <taxon>Eurotiomycetidae</taxon>
        <taxon>Eurotiales</taxon>
        <taxon>Trichocomaceae</taxon>
        <taxon>Talaromyces</taxon>
        <taxon>Talaromyces sect. Talaromyces</taxon>
    </lineage>
</organism>
<proteinExistence type="inferred from homology"/>
<dbReference type="CDD" id="cd17323">
    <property type="entry name" value="MFS_Tpo1_MDR_like"/>
    <property type="match status" value="1"/>
</dbReference>
<dbReference type="InterPro" id="IPR005829">
    <property type="entry name" value="Sugar_transporter_CS"/>
</dbReference>
<dbReference type="PANTHER" id="PTHR23502:SF7">
    <property type="entry name" value="DRUG_PROTON ANTIPORTER YHK8-RELATED"/>
    <property type="match status" value="1"/>
</dbReference>
<dbReference type="GO" id="GO:0042908">
    <property type="term" value="P:xenobiotic transport"/>
    <property type="evidence" value="ECO:0007669"/>
    <property type="project" value="UniProtKB-ARBA"/>
</dbReference>
<feature type="compositionally biased region" description="Polar residues" evidence="6">
    <location>
        <begin position="26"/>
        <end position="41"/>
    </location>
</feature>
<dbReference type="GO" id="GO:0022857">
    <property type="term" value="F:transmembrane transporter activity"/>
    <property type="evidence" value="ECO:0007669"/>
    <property type="project" value="InterPro"/>
</dbReference>
<dbReference type="PROSITE" id="PS50850">
    <property type="entry name" value="MFS"/>
    <property type="match status" value="1"/>
</dbReference>
<dbReference type="InterPro" id="IPR036259">
    <property type="entry name" value="MFS_trans_sf"/>
</dbReference>
<feature type="transmembrane region" description="Helical" evidence="7">
    <location>
        <begin position="444"/>
        <end position="465"/>
    </location>
</feature>
<feature type="transmembrane region" description="Helical" evidence="7">
    <location>
        <begin position="393"/>
        <end position="417"/>
    </location>
</feature>
<evidence type="ECO:0000256" key="2">
    <source>
        <dbReference type="ARBA" id="ARBA00008335"/>
    </source>
</evidence>
<dbReference type="SUPFAM" id="SSF103473">
    <property type="entry name" value="MFS general substrate transporter"/>
    <property type="match status" value="1"/>
</dbReference>
<evidence type="ECO:0000313" key="9">
    <source>
        <dbReference type="EMBL" id="KFX53431.1"/>
    </source>
</evidence>
<feature type="domain" description="Major facilitator superfamily (MFS) profile" evidence="8">
    <location>
        <begin position="129"/>
        <end position="563"/>
    </location>
</feature>
<evidence type="ECO:0000259" key="8">
    <source>
        <dbReference type="PROSITE" id="PS50850"/>
    </source>
</evidence>
<evidence type="ECO:0000256" key="7">
    <source>
        <dbReference type="SAM" id="Phobius"/>
    </source>
</evidence>
<feature type="transmembrane region" description="Helical" evidence="7">
    <location>
        <begin position="164"/>
        <end position="183"/>
    </location>
</feature>
<evidence type="ECO:0000256" key="6">
    <source>
        <dbReference type="SAM" id="MobiDB-lite"/>
    </source>
</evidence>
<feature type="compositionally biased region" description="Basic and acidic residues" evidence="6">
    <location>
        <begin position="1"/>
        <end position="11"/>
    </location>
</feature>
<dbReference type="FunFam" id="1.20.1250.20:FF:000082">
    <property type="entry name" value="MFS multidrug transporter, putative"/>
    <property type="match status" value="1"/>
</dbReference>
<comment type="similarity">
    <text evidence="2">Belongs to the major facilitator superfamily.</text>
</comment>
<name>A0A093W3J2_TALMA</name>
<dbReference type="InterPro" id="IPR020846">
    <property type="entry name" value="MFS_dom"/>
</dbReference>
<dbReference type="PROSITE" id="PS00216">
    <property type="entry name" value="SUGAR_TRANSPORT_1"/>
    <property type="match status" value="1"/>
</dbReference>
<feature type="transmembrane region" description="Helical" evidence="7">
    <location>
        <begin position="503"/>
        <end position="525"/>
    </location>
</feature>
<feature type="transmembrane region" description="Helical" evidence="7">
    <location>
        <begin position="283"/>
        <end position="303"/>
    </location>
</feature>
<protein>
    <submittedName>
        <fullName evidence="9">Putative drug/proton antiporter YHK8</fullName>
    </submittedName>
</protein>
<dbReference type="eggNOG" id="KOG0255">
    <property type="taxonomic scope" value="Eukaryota"/>
</dbReference>
<gene>
    <name evidence="9" type="ORF">GQ26_0012420</name>
</gene>
<reference evidence="9" key="1">
    <citation type="journal article" date="2014" name="PLoS Genet.">
        <title>Signature Gene Expression Reveals Novel Clues to the Molecular Mechanisms of Dimorphic Transition in Penicillium marneffei.</title>
        <authorList>
            <person name="Yang E."/>
            <person name="Wang G."/>
            <person name="Cai J."/>
            <person name="Woo P.C."/>
            <person name="Lau S.K."/>
            <person name="Yuen K.-Y."/>
            <person name="Chow W.-N."/>
            <person name="Lin X."/>
        </authorList>
    </citation>
    <scope>NUCLEOTIDE SEQUENCE [LARGE SCALE GENOMIC DNA]</scope>
    <source>
        <strain evidence="9">PM1</strain>
    </source>
</reference>
<feature type="transmembrane region" description="Helical" evidence="7">
    <location>
        <begin position="220"/>
        <end position="238"/>
    </location>
</feature>
<dbReference type="PANTHER" id="PTHR23502">
    <property type="entry name" value="MAJOR FACILITATOR SUPERFAMILY"/>
    <property type="match status" value="1"/>
</dbReference>
<comment type="subcellular location">
    <subcellularLocation>
        <location evidence="1">Cell membrane</location>
        <topology evidence="1">Multi-pass membrane protein</topology>
    </subcellularLocation>
</comment>
<evidence type="ECO:0000256" key="3">
    <source>
        <dbReference type="ARBA" id="ARBA00022692"/>
    </source>
</evidence>
<feature type="transmembrane region" description="Helical" evidence="7">
    <location>
        <begin position="359"/>
        <end position="381"/>
    </location>
</feature>